<dbReference type="InParanoid" id="A0A1Y2AUD5"/>
<gene>
    <name evidence="1" type="ORF">BCR39DRAFT_459516</name>
</gene>
<organism evidence="1 2">
    <name type="scientific">Naematelia encephala</name>
    <dbReference type="NCBI Taxonomy" id="71784"/>
    <lineage>
        <taxon>Eukaryota</taxon>
        <taxon>Fungi</taxon>
        <taxon>Dikarya</taxon>
        <taxon>Basidiomycota</taxon>
        <taxon>Agaricomycotina</taxon>
        <taxon>Tremellomycetes</taxon>
        <taxon>Tremellales</taxon>
        <taxon>Naemateliaceae</taxon>
        <taxon>Naematelia</taxon>
    </lineage>
</organism>
<dbReference type="EMBL" id="MCFC01000050">
    <property type="protein sequence ID" value="ORY26162.1"/>
    <property type="molecule type" value="Genomic_DNA"/>
</dbReference>
<keyword evidence="2" id="KW-1185">Reference proteome</keyword>
<feature type="non-terminal residue" evidence="1">
    <location>
        <position position="1"/>
    </location>
</feature>
<protein>
    <submittedName>
        <fullName evidence="1">Uncharacterized protein</fullName>
    </submittedName>
</protein>
<name>A0A1Y2AUD5_9TREE</name>
<dbReference type="Proteomes" id="UP000193986">
    <property type="component" value="Unassembled WGS sequence"/>
</dbReference>
<dbReference type="OrthoDB" id="2572638at2759"/>
<comment type="caution">
    <text evidence="1">The sequence shown here is derived from an EMBL/GenBank/DDBJ whole genome shotgun (WGS) entry which is preliminary data.</text>
</comment>
<evidence type="ECO:0000313" key="2">
    <source>
        <dbReference type="Proteomes" id="UP000193986"/>
    </source>
</evidence>
<proteinExistence type="predicted"/>
<sequence>VLAASTDTTCVDACSDWSVTLGHCRGIYGNLPEQQNATFADEFVDCLCVGWNNDAELGTDAMAASVGTCQACEGTPARVQEDLSTLLELCTIESQNGSASGAMTYTPVGYS</sequence>
<feature type="non-terminal residue" evidence="1">
    <location>
        <position position="111"/>
    </location>
</feature>
<reference evidence="1 2" key="1">
    <citation type="submission" date="2016-07" db="EMBL/GenBank/DDBJ databases">
        <title>Pervasive Adenine N6-methylation of Active Genes in Fungi.</title>
        <authorList>
            <consortium name="DOE Joint Genome Institute"/>
            <person name="Mondo S.J."/>
            <person name="Dannebaum R.O."/>
            <person name="Kuo R.C."/>
            <person name="Labutti K."/>
            <person name="Haridas S."/>
            <person name="Kuo A."/>
            <person name="Salamov A."/>
            <person name="Ahrendt S.R."/>
            <person name="Lipzen A."/>
            <person name="Sullivan W."/>
            <person name="Andreopoulos W.B."/>
            <person name="Clum A."/>
            <person name="Lindquist E."/>
            <person name="Daum C."/>
            <person name="Ramamoorthy G.K."/>
            <person name="Gryganskyi A."/>
            <person name="Culley D."/>
            <person name="Magnuson J.K."/>
            <person name="James T.Y."/>
            <person name="O'Malley M.A."/>
            <person name="Stajich J.E."/>
            <person name="Spatafora J.W."/>
            <person name="Visel A."/>
            <person name="Grigoriev I.V."/>
        </authorList>
    </citation>
    <scope>NUCLEOTIDE SEQUENCE [LARGE SCALE GENOMIC DNA]</scope>
    <source>
        <strain evidence="1 2">68-887.2</strain>
    </source>
</reference>
<dbReference type="AlphaFoldDB" id="A0A1Y2AUD5"/>
<evidence type="ECO:0000313" key="1">
    <source>
        <dbReference type="EMBL" id="ORY26162.1"/>
    </source>
</evidence>
<accession>A0A1Y2AUD5</accession>